<dbReference type="EMBL" id="CP001842">
    <property type="protein sequence ID" value="ADB95576.1"/>
    <property type="molecule type" value="Genomic_DNA"/>
</dbReference>
<keyword evidence="2" id="KW-1133">Transmembrane helix</keyword>
<dbReference type="InterPro" id="IPR047709">
    <property type="entry name" value="HpsJ-like"/>
</dbReference>
<feature type="coiled-coil region" evidence="1">
    <location>
        <begin position="216"/>
        <end position="243"/>
    </location>
</feature>
<sequence>MNKQLIKKIASNIDKLKSMTYSAFTSLVLKIIGIVFILNSLLHYAILIVPLDLDIQLQNNLINSVVDEGTLPLVGIGFVLVGYFIESLNNKQSNKKSIFNLELPTYILASLLGLIFLLIIPVHLNNQNTIKVAALERIEQGAVQGAEQIKQFLTQVDTLSKNPDLLNDQIVNLRSILEARQIEGKPLEAQQLETLQQQYQQLTSLRELAKNPEEYKQRTTELKQQLETQLNQNREKAENQAKKQYTTQNLNVGFKSLMLAIAYNIIGWMGLRSTINNFKKP</sequence>
<keyword evidence="2" id="KW-0812">Transmembrane</keyword>
<dbReference type="STRING" id="1453429.UCYN_08920"/>
<keyword evidence="2" id="KW-0472">Membrane</keyword>
<dbReference type="KEGG" id="cyu:UCYN_08920"/>
<protein>
    <submittedName>
        <fullName evidence="3">Uncharacterized protein</fullName>
    </submittedName>
</protein>
<feature type="transmembrane region" description="Helical" evidence="2">
    <location>
        <begin position="106"/>
        <end position="124"/>
    </location>
</feature>
<dbReference type="NCBIfam" id="NF038305">
    <property type="entry name" value="HpsJ_fam"/>
    <property type="match status" value="1"/>
</dbReference>
<evidence type="ECO:0000313" key="4">
    <source>
        <dbReference type="Proteomes" id="UP000001405"/>
    </source>
</evidence>
<name>D3EQ26_ATETH</name>
<accession>D3EQ26</accession>
<keyword evidence="1" id="KW-0175">Coiled coil</keyword>
<proteinExistence type="predicted"/>
<organism evidence="4">
    <name type="scientific">Atelocyanobacterium thalassa (isolate ALOHA)</name>
    <dbReference type="NCBI Taxonomy" id="1453429"/>
    <lineage>
        <taxon>Bacteria</taxon>
        <taxon>Bacillati</taxon>
        <taxon>Cyanobacteriota</taxon>
        <taxon>Cyanophyceae</taxon>
        <taxon>Oscillatoriophycideae</taxon>
        <taxon>Chroococcales</taxon>
        <taxon>Aphanothecaceae</taxon>
        <taxon>Candidatus Atelocyanobacterium</taxon>
        <taxon>Candidatus Atelocyanobacterium thalassae</taxon>
    </lineage>
</organism>
<feature type="transmembrane region" description="Helical" evidence="2">
    <location>
        <begin position="21"/>
        <end position="49"/>
    </location>
</feature>
<dbReference type="AlphaFoldDB" id="D3EQ26"/>
<evidence type="ECO:0000256" key="1">
    <source>
        <dbReference type="SAM" id="Coils"/>
    </source>
</evidence>
<gene>
    <name evidence="3" type="ordered locus">UCYN_08920</name>
</gene>
<dbReference type="PATRIC" id="fig|713887.8.peg.832"/>
<reference evidence="3 4" key="1">
    <citation type="journal article" date="2010" name="Nature">
        <title>Metabolic streamlining in an open-ocean nitrogen-fixing cyanobacterium.</title>
        <authorList>
            <person name="Tripp H.J."/>
            <person name="Bench S.R."/>
            <person name="Turk K.A."/>
            <person name="Foster R.A."/>
            <person name="Desany B.A."/>
            <person name="Niazi F."/>
            <person name="Affourtit J.P."/>
            <person name="Zehr J.P."/>
        </authorList>
    </citation>
    <scope>NUCLEOTIDE SEQUENCE [LARGE SCALE GENOMIC DNA]</scope>
    <source>
        <strain evidence="4">ALOHA</strain>
    </source>
</reference>
<keyword evidence="4" id="KW-1185">Reference proteome</keyword>
<dbReference type="HOGENOM" id="CLU_093778_0_0_3"/>
<dbReference type="Proteomes" id="UP000001405">
    <property type="component" value="Chromosome"/>
</dbReference>
<feature type="transmembrane region" description="Helical" evidence="2">
    <location>
        <begin position="69"/>
        <end position="85"/>
    </location>
</feature>
<evidence type="ECO:0000313" key="3">
    <source>
        <dbReference type="EMBL" id="ADB95576.1"/>
    </source>
</evidence>
<evidence type="ECO:0000256" key="2">
    <source>
        <dbReference type="SAM" id="Phobius"/>
    </source>
</evidence>